<evidence type="ECO:0000313" key="2">
    <source>
        <dbReference type="EMBL" id="KAK4423182.1"/>
    </source>
</evidence>
<dbReference type="AlphaFoldDB" id="A0AAE2CIA9"/>
<sequence length="545" mass="62440">MIFRLEGGTPRAGHLAMLNCASSCHAWACLRPAREHQNMDVLFKSTERRRRHRRKAAAQGAIVWKIVNLTGFKVLPLLALLKQLVVLLVSRQQVIEDPATAAITSTTSSGPHQRHSAIVSRLMRNPKTLLQKLLFSSSPNPIFSLWHHPPPPHSYTQIQTYVEVYMKWKKDPYYDSIDSIHKSLELKPIISLKNFFISSSSAPEDNYCIPISAVSKKGSDFGISIKVARFLRNYPSFFEEFEGPLYSLPWFRLTQKAIELDKEERMVYEEFRGDIIGRLKKLILMSGNRKMLPLKVIKGLRWYLGLPDEFFMDPLDYVGDRSFKIVDIEDGLKGLAISEEYGDRKGGKILSMMQKNAKSRGVYSGGADEAIAFPLYPSKGLRLKQKIKDWLDEFQRLPYVSPYDDFSCLNPDSDISEKRVVGLLHELLCLFVEHAAERKSLFCLRKYLGLPQKVHKAFERHPHMFYLSLKNKTCTAILKEAYHDELAIDPHPLAKVRKEYIALMKESVVMLRNKRMKSCGGFHRENICSEDLRSADDESSQLAEA</sequence>
<reference evidence="2" key="1">
    <citation type="submission" date="2020-06" db="EMBL/GenBank/DDBJ databases">
        <authorList>
            <person name="Li T."/>
            <person name="Hu X."/>
            <person name="Zhang T."/>
            <person name="Song X."/>
            <person name="Zhang H."/>
            <person name="Dai N."/>
            <person name="Sheng W."/>
            <person name="Hou X."/>
            <person name="Wei L."/>
        </authorList>
    </citation>
    <scope>NUCLEOTIDE SEQUENCE</scope>
    <source>
        <strain evidence="2">3651</strain>
        <tissue evidence="2">Leaf</tissue>
    </source>
</reference>
<dbReference type="Proteomes" id="UP001293254">
    <property type="component" value="Unassembled WGS sequence"/>
</dbReference>
<keyword evidence="3" id="KW-1185">Reference proteome</keyword>
<gene>
    <name evidence="2" type="ORF">Salat_1901000</name>
</gene>
<reference evidence="2" key="2">
    <citation type="journal article" date="2024" name="Plant">
        <title>Genomic evolution and insights into agronomic trait innovations of Sesamum species.</title>
        <authorList>
            <person name="Miao H."/>
            <person name="Wang L."/>
            <person name="Qu L."/>
            <person name="Liu H."/>
            <person name="Sun Y."/>
            <person name="Le M."/>
            <person name="Wang Q."/>
            <person name="Wei S."/>
            <person name="Zheng Y."/>
            <person name="Lin W."/>
            <person name="Duan Y."/>
            <person name="Cao H."/>
            <person name="Xiong S."/>
            <person name="Wang X."/>
            <person name="Wei L."/>
            <person name="Li C."/>
            <person name="Ma Q."/>
            <person name="Ju M."/>
            <person name="Zhao R."/>
            <person name="Li G."/>
            <person name="Mu C."/>
            <person name="Tian Q."/>
            <person name="Mei H."/>
            <person name="Zhang T."/>
            <person name="Gao T."/>
            <person name="Zhang H."/>
        </authorList>
    </citation>
    <scope>NUCLEOTIDE SEQUENCE</scope>
    <source>
        <strain evidence="2">3651</strain>
    </source>
</reference>
<evidence type="ECO:0000259" key="1">
    <source>
        <dbReference type="Pfam" id="PF11955"/>
    </source>
</evidence>
<accession>A0AAE2CIA9</accession>
<dbReference type="Pfam" id="PF11955">
    <property type="entry name" value="PORR"/>
    <property type="match status" value="1"/>
</dbReference>
<dbReference type="GO" id="GO:0003723">
    <property type="term" value="F:RNA binding"/>
    <property type="evidence" value="ECO:0007669"/>
    <property type="project" value="InterPro"/>
</dbReference>
<dbReference type="PANTHER" id="PTHR31476">
    <property type="entry name" value="PROTEIN WHAT'S THIS FACTOR 1 HOMOLOG, CHLOROPLASTIC"/>
    <property type="match status" value="1"/>
</dbReference>
<dbReference type="PANTHER" id="PTHR31476:SF13">
    <property type="entry name" value="PROTEIN WHAT'S THIS FACTOR 9, MITOCHONDRIAL"/>
    <property type="match status" value="1"/>
</dbReference>
<name>A0AAE2CIA9_9LAMI</name>
<dbReference type="EMBL" id="JACGWO010000007">
    <property type="protein sequence ID" value="KAK4423182.1"/>
    <property type="molecule type" value="Genomic_DNA"/>
</dbReference>
<dbReference type="InterPro" id="IPR021099">
    <property type="entry name" value="PORR_domain"/>
</dbReference>
<proteinExistence type="predicted"/>
<protein>
    <submittedName>
        <fullName evidence="2">Protein WHAT'S THIS FACTOR 9, mitochondrial</fullName>
    </submittedName>
</protein>
<feature type="domain" description="PORR" evidence="1">
    <location>
        <begin position="169"/>
        <end position="507"/>
    </location>
</feature>
<organism evidence="2 3">
    <name type="scientific">Sesamum alatum</name>
    <dbReference type="NCBI Taxonomy" id="300844"/>
    <lineage>
        <taxon>Eukaryota</taxon>
        <taxon>Viridiplantae</taxon>
        <taxon>Streptophyta</taxon>
        <taxon>Embryophyta</taxon>
        <taxon>Tracheophyta</taxon>
        <taxon>Spermatophyta</taxon>
        <taxon>Magnoliopsida</taxon>
        <taxon>eudicotyledons</taxon>
        <taxon>Gunneridae</taxon>
        <taxon>Pentapetalae</taxon>
        <taxon>asterids</taxon>
        <taxon>lamiids</taxon>
        <taxon>Lamiales</taxon>
        <taxon>Pedaliaceae</taxon>
        <taxon>Sesamum</taxon>
    </lineage>
</organism>
<dbReference type="InterPro" id="IPR045040">
    <property type="entry name" value="PORR_fam"/>
</dbReference>
<comment type="caution">
    <text evidence="2">The sequence shown here is derived from an EMBL/GenBank/DDBJ whole genome shotgun (WGS) entry which is preliminary data.</text>
</comment>
<evidence type="ECO:0000313" key="3">
    <source>
        <dbReference type="Proteomes" id="UP001293254"/>
    </source>
</evidence>